<keyword evidence="2" id="KW-1185">Reference proteome</keyword>
<dbReference type="STRING" id="658429.L8GA47"/>
<dbReference type="AlphaFoldDB" id="L8GA47"/>
<name>L8GA47_PSED2</name>
<dbReference type="HOGENOM" id="CLU_1122372_0_0_1"/>
<organism evidence="1 2">
    <name type="scientific">Pseudogymnoascus destructans (strain ATCC MYA-4855 / 20631-21)</name>
    <name type="common">Bat white-nose syndrome fungus</name>
    <name type="synonym">Geomyces destructans</name>
    <dbReference type="NCBI Taxonomy" id="658429"/>
    <lineage>
        <taxon>Eukaryota</taxon>
        <taxon>Fungi</taxon>
        <taxon>Dikarya</taxon>
        <taxon>Ascomycota</taxon>
        <taxon>Pezizomycotina</taxon>
        <taxon>Leotiomycetes</taxon>
        <taxon>Thelebolales</taxon>
        <taxon>Thelebolaceae</taxon>
        <taxon>Pseudogymnoascus</taxon>
    </lineage>
</organism>
<gene>
    <name evidence="1" type="ORF">GMDG_08704</name>
</gene>
<protein>
    <recommendedName>
        <fullName evidence="3">Retrotransposon gag domain-containing protein</fullName>
    </recommendedName>
</protein>
<dbReference type="VEuPathDB" id="FungiDB:GMDG_08704"/>
<proteinExistence type="predicted"/>
<evidence type="ECO:0000313" key="2">
    <source>
        <dbReference type="Proteomes" id="UP000011064"/>
    </source>
</evidence>
<sequence length="248" mass="28650">MSNGDSQLVRMSEQDRLMLQQTVEQITNTRIHDMSTQTAQMLQSFEERLNAQFARMEERLLNIRSEALESSLNETPSGAIPTEVPLPTTPLFEPQPTYNTQPMFGTQPTFGGHPSFGILPSQQLVKAQLPLKEPRKYSGERKNGACEQWCMDMLSFLTRFEKLTRTNVEPLQAVEYITQYFEGAALTWWTNFQFQIERRLTSRQAPINAQQLCNELQQAFGDIHSIERRREKYEAMKQTKSANSLKHQ</sequence>
<dbReference type="OrthoDB" id="5423428at2759"/>
<evidence type="ECO:0000313" key="1">
    <source>
        <dbReference type="EMBL" id="ELR09754.1"/>
    </source>
</evidence>
<dbReference type="EMBL" id="GL573914">
    <property type="protein sequence ID" value="ELR09754.1"/>
    <property type="molecule type" value="Genomic_DNA"/>
</dbReference>
<evidence type="ECO:0008006" key="3">
    <source>
        <dbReference type="Google" id="ProtNLM"/>
    </source>
</evidence>
<accession>L8GA47</accession>
<feature type="non-terminal residue" evidence="1">
    <location>
        <position position="248"/>
    </location>
</feature>
<reference evidence="2" key="1">
    <citation type="submission" date="2010-09" db="EMBL/GenBank/DDBJ databases">
        <title>The genome sequence of Geomyces destructans 20631-21.</title>
        <authorList>
            <consortium name="The Broad Institute Genome Sequencing Platform"/>
            <person name="Cuomo C.A."/>
            <person name="Blehert D.S."/>
            <person name="Lorch J.M."/>
            <person name="Young S.K."/>
            <person name="Zeng Q."/>
            <person name="Gargeya S."/>
            <person name="Fitzgerald M."/>
            <person name="Haas B."/>
            <person name="Abouelleil A."/>
            <person name="Alvarado L."/>
            <person name="Arachchi H.M."/>
            <person name="Berlin A."/>
            <person name="Brown A."/>
            <person name="Chapman S.B."/>
            <person name="Chen Z."/>
            <person name="Dunbar C."/>
            <person name="Freedman E."/>
            <person name="Gearin G."/>
            <person name="Gellesch M."/>
            <person name="Goldberg J."/>
            <person name="Griggs A."/>
            <person name="Gujja S."/>
            <person name="Heiman D."/>
            <person name="Howarth C."/>
            <person name="Larson L."/>
            <person name="Lui A."/>
            <person name="MacDonald P.J.P."/>
            <person name="Montmayeur A."/>
            <person name="Murphy C."/>
            <person name="Neiman D."/>
            <person name="Pearson M."/>
            <person name="Priest M."/>
            <person name="Roberts A."/>
            <person name="Saif S."/>
            <person name="Shea T."/>
            <person name="Shenoy N."/>
            <person name="Sisk P."/>
            <person name="Stolte C."/>
            <person name="Sykes S."/>
            <person name="Wortman J."/>
            <person name="Nusbaum C."/>
            <person name="Birren B."/>
        </authorList>
    </citation>
    <scope>NUCLEOTIDE SEQUENCE [LARGE SCALE GENOMIC DNA]</scope>
    <source>
        <strain evidence="2">ATCC MYA-4855 / 20631-21</strain>
    </source>
</reference>
<dbReference type="Proteomes" id="UP000011064">
    <property type="component" value="Unassembled WGS sequence"/>
</dbReference>
<dbReference type="InParanoid" id="L8GA47"/>